<evidence type="ECO:0000256" key="2">
    <source>
        <dbReference type="HAMAP-Rule" id="MF_01477"/>
    </source>
</evidence>
<dbReference type="SUPFAM" id="SSF81301">
    <property type="entry name" value="Nucleotidyltransferase"/>
    <property type="match status" value="1"/>
</dbReference>
<sequence>MSSTLKEILSIILESAEDKKALDSITLDLRKITSVADYFFICSGESTTQVKAIADGIMERLKDKKIKLWHDEGYEDARWILLDYGTIIIHVFYKETREFYNLEGLWADAPQIEK</sequence>
<comment type="subcellular location">
    <subcellularLocation>
        <location evidence="2">Cytoplasm</location>
    </subcellularLocation>
</comment>
<evidence type="ECO:0000313" key="3">
    <source>
        <dbReference type="EMBL" id="OIN95958.1"/>
    </source>
</evidence>
<keyword evidence="2" id="KW-0678">Repressor</keyword>
<dbReference type="InterPro" id="IPR043519">
    <property type="entry name" value="NT_sf"/>
</dbReference>
<protein>
    <recommendedName>
        <fullName evidence="2">Ribosomal silencing factor RsfS</fullName>
    </recommendedName>
</protein>
<proteinExistence type="inferred from homology"/>
<evidence type="ECO:0000313" key="4">
    <source>
        <dbReference type="Proteomes" id="UP000182278"/>
    </source>
</evidence>
<dbReference type="GO" id="GO:0043023">
    <property type="term" value="F:ribosomal large subunit binding"/>
    <property type="evidence" value="ECO:0007669"/>
    <property type="project" value="TreeGrafter"/>
</dbReference>
<comment type="function">
    <text evidence="2">Functions as a ribosomal silencing factor. Interacts with ribosomal protein uL14 (rplN), blocking formation of intersubunit bridge B8. Prevents association of the 30S and 50S ribosomal subunits and the formation of functional ribosomes, thus repressing translation.</text>
</comment>
<dbReference type="NCBIfam" id="TIGR00090">
    <property type="entry name" value="rsfS_iojap_ybeB"/>
    <property type="match status" value="1"/>
</dbReference>
<dbReference type="STRING" id="1817893.AUJ66_07770"/>
<dbReference type="PANTHER" id="PTHR21043:SF0">
    <property type="entry name" value="MITOCHONDRIAL ASSEMBLY OF RIBOSOMAL LARGE SUBUNIT PROTEIN 1"/>
    <property type="match status" value="1"/>
</dbReference>
<evidence type="ECO:0000256" key="1">
    <source>
        <dbReference type="ARBA" id="ARBA00010574"/>
    </source>
</evidence>
<dbReference type="AlphaFoldDB" id="A0A1J4SCX8"/>
<dbReference type="GO" id="GO:0017148">
    <property type="term" value="P:negative regulation of translation"/>
    <property type="evidence" value="ECO:0007669"/>
    <property type="project" value="UniProtKB-UniRule"/>
</dbReference>
<dbReference type="HAMAP" id="MF_01477">
    <property type="entry name" value="Iojap_RsfS"/>
    <property type="match status" value="1"/>
</dbReference>
<dbReference type="PANTHER" id="PTHR21043">
    <property type="entry name" value="IOJAP SUPERFAMILY ORTHOLOG"/>
    <property type="match status" value="1"/>
</dbReference>
<comment type="subunit">
    <text evidence="2">Interacts with ribosomal protein uL14 (rplN).</text>
</comment>
<dbReference type="InterPro" id="IPR004394">
    <property type="entry name" value="Iojap/RsfS/C7orf30"/>
</dbReference>
<keyword evidence="2" id="KW-0963">Cytoplasm</keyword>
<comment type="caution">
    <text evidence="3">The sequence shown here is derived from an EMBL/GenBank/DDBJ whole genome shotgun (WGS) entry which is preliminary data.</text>
</comment>
<accession>A0A1J4SCX8</accession>
<dbReference type="Gene3D" id="3.30.460.10">
    <property type="entry name" value="Beta Polymerase, domain 2"/>
    <property type="match status" value="1"/>
</dbReference>
<dbReference type="GO" id="GO:0005737">
    <property type="term" value="C:cytoplasm"/>
    <property type="evidence" value="ECO:0007669"/>
    <property type="project" value="UniProtKB-SubCell"/>
</dbReference>
<dbReference type="GO" id="GO:0090071">
    <property type="term" value="P:negative regulation of ribosome biogenesis"/>
    <property type="evidence" value="ECO:0007669"/>
    <property type="project" value="UniProtKB-UniRule"/>
</dbReference>
<organism evidence="3 4">
    <name type="scientific">Candidatus Desantisbacteria bacterium CG1_02_38_46</name>
    <dbReference type="NCBI Taxonomy" id="1817893"/>
    <lineage>
        <taxon>Bacteria</taxon>
        <taxon>Candidatus Desantisiibacteriota</taxon>
    </lineage>
</organism>
<dbReference type="EMBL" id="MNUO01000119">
    <property type="protein sequence ID" value="OIN95958.1"/>
    <property type="molecule type" value="Genomic_DNA"/>
</dbReference>
<keyword evidence="2" id="KW-0810">Translation regulation</keyword>
<reference evidence="3 4" key="1">
    <citation type="journal article" date="2016" name="Environ. Microbiol.">
        <title>Genomic resolution of a cold subsurface aquifer community provides metabolic insights for novel microbes adapted to high CO concentrations.</title>
        <authorList>
            <person name="Probst A.J."/>
            <person name="Castelle C.J."/>
            <person name="Singh A."/>
            <person name="Brown C.T."/>
            <person name="Anantharaman K."/>
            <person name="Sharon I."/>
            <person name="Hug L.A."/>
            <person name="Burstein D."/>
            <person name="Emerson J.B."/>
            <person name="Thomas B.C."/>
            <person name="Banfield J.F."/>
        </authorList>
    </citation>
    <scope>NUCLEOTIDE SEQUENCE [LARGE SCALE GENOMIC DNA]</scope>
    <source>
        <strain evidence="3">CG1_02_38_46</strain>
    </source>
</reference>
<comment type="similarity">
    <text evidence="1 2">Belongs to the Iojap/RsfS family.</text>
</comment>
<dbReference type="GO" id="GO:0042256">
    <property type="term" value="P:cytosolic ribosome assembly"/>
    <property type="evidence" value="ECO:0007669"/>
    <property type="project" value="UniProtKB-UniRule"/>
</dbReference>
<dbReference type="Proteomes" id="UP000182278">
    <property type="component" value="Unassembled WGS sequence"/>
</dbReference>
<dbReference type="Pfam" id="PF02410">
    <property type="entry name" value="RsfS"/>
    <property type="match status" value="1"/>
</dbReference>
<name>A0A1J4SCX8_9BACT</name>
<gene>
    <name evidence="2" type="primary">rsfS</name>
    <name evidence="3" type="ORF">AUJ66_07770</name>
</gene>